<dbReference type="Pfam" id="PF01022">
    <property type="entry name" value="HTH_5"/>
    <property type="match status" value="1"/>
</dbReference>
<dbReference type="AlphaFoldDB" id="Q9Y972"/>
<organism evidence="2 3">
    <name type="scientific">Aeropyrum pernix (strain ATCC 700893 / DSM 11879 / JCM 9820 / NBRC 100138 / K1)</name>
    <dbReference type="NCBI Taxonomy" id="272557"/>
    <lineage>
        <taxon>Archaea</taxon>
        <taxon>Thermoproteota</taxon>
        <taxon>Thermoprotei</taxon>
        <taxon>Desulfurococcales</taxon>
        <taxon>Desulfurococcaceae</taxon>
        <taxon>Aeropyrum</taxon>
    </lineage>
</organism>
<dbReference type="SUPFAM" id="SSF46785">
    <property type="entry name" value="Winged helix' DNA-binding domain"/>
    <property type="match status" value="1"/>
</dbReference>
<evidence type="ECO:0000313" key="3">
    <source>
        <dbReference type="Proteomes" id="UP000002518"/>
    </source>
</evidence>
<dbReference type="eggNOG" id="arCOG01683">
    <property type="taxonomic scope" value="Archaea"/>
</dbReference>
<dbReference type="KEGG" id="ape:APE_2413"/>
<dbReference type="InterPro" id="IPR001845">
    <property type="entry name" value="HTH_ArsR_DNA-bd_dom"/>
</dbReference>
<evidence type="ECO:0000313" key="2">
    <source>
        <dbReference type="EMBL" id="BAA81428.1"/>
    </source>
</evidence>
<dbReference type="PIR" id="D72471">
    <property type="entry name" value="D72471"/>
</dbReference>
<dbReference type="InterPro" id="IPR011991">
    <property type="entry name" value="ArsR-like_HTH"/>
</dbReference>
<name>Q9Y972_AERPE</name>
<dbReference type="EMBL" id="BA000002">
    <property type="protein sequence ID" value="BAA81428.1"/>
    <property type="molecule type" value="Genomic_DNA"/>
</dbReference>
<dbReference type="GO" id="GO:0003700">
    <property type="term" value="F:DNA-binding transcription factor activity"/>
    <property type="evidence" value="ECO:0007669"/>
    <property type="project" value="InterPro"/>
</dbReference>
<keyword evidence="3" id="KW-1185">Reference proteome</keyword>
<proteinExistence type="predicted"/>
<feature type="domain" description="HTH arsR-type" evidence="1">
    <location>
        <begin position="33"/>
        <end position="77"/>
    </location>
</feature>
<protein>
    <recommendedName>
        <fullName evidence="1">HTH arsR-type domain-containing protein</fullName>
    </recommendedName>
</protein>
<sequence length="116" mass="13555">MGNTKKERASSRCKDEFMQFLNKLITLYERDPKIKILLYLADLAEPSSIRRISRNVGMSHKNVIKHLKALENIGLVEVAYKQSNLTLYKLSEHSRLWTLQFIKCRLYNAITDEIVV</sequence>
<dbReference type="CDD" id="cd00090">
    <property type="entry name" value="HTH_ARSR"/>
    <property type="match status" value="1"/>
</dbReference>
<evidence type="ECO:0000259" key="1">
    <source>
        <dbReference type="Pfam" id="PF01022"/>
    </source>
</evidence>
<dbReference type="InterPro" id="IPR036390">
    <property type="entry name" value="WH_DNA-bd_sf"/>
</dbReference>
<dbReference type="EnsemblBacteria" id="BAA81428">
    <property type="protein sequence ID" value="BAA81428"/>
    <property type="gene ID" value="APE_2413"/>
</dbReference>
<reference evidence="2 3" key="1">
    <citation type="journal article" date="1999" name="DNA Res.">
        <title>Complete genome sequence of an aerobic hyper-thermophilic crenarchaeon, Aeropyrum pernix K1.</title>
        <authorList>
            <person name="Kawarabayasi Y."/>
            <person name="Hino Y."/>
            <person name="Horikawa H."/>
            <person name="Yamazaki S."/>
            <person name="Haikawa Y."/>
            <person name="Jin-no K."/>
            <person name="Takahashi M."/>
            <person name="Sekine M."/>
            <person name="Baba S."/>
            <person name="Ankai A."/>
            <person name="Kosugi H."/>
            <person name="Hosoyama A."/>
            <person name="Fukui S."/>
            <person name="Nagai Y."/>
            <person name="Nishijima K."/>
            <person name="Nakazawa H."/>
            <person name="Takamiya M."/>
            <person name="Masuda S."/>
            <person name="Funahashi T."/>
            <person name="Tanaka T."/>
            <person name="Kudoh Y."/>
            <person name="Yamazaki J."/>
            <person name="Kushida N."/>
            <person name="Oguchi A."/>
            <person name="Aoki K."/>
            <person name="Kubota K."/>
            <person name="Nakamura Y."/>
            <person name="Nomura N."/>
            <person name="Sako Y."/>
            <person name="Kikuchi H."/>
        </authorList>
    </citation>
    <scope>NUCLEOTIDE SEQUENCE [LARGE SCALE GENOMIC DNA]</scope>
    <source>
        <strain evidence="3">ATCC 700893 / DSM 11879 / JCM 9820 / NBRC 100138 / K1</strain>
    </source>
</reference>
<accession>Q9Y972</accession>
<dbReference type="Proteomes" id="UP000002518">
    <property type="component" value="Chromosome"/>
</dbReference>
<dbReference type="InterPro" id="IPR036388">
    <property type="entry name" value="WH-like_DNA-bd_sf"/>
</dbReference>
<dbReference type="Gene3D" id="1.10.10.10">
    <property type="entry name" value="Winged helix-like DNA-binding domain superfamily/Winged helix DNA-binding domain"/>
    <property type="match status" value="1"/>
</dbReference>
<gene>
    <name evidence="2" type="ordered locus">APE_2413</name>
</gene>